<evidence type="ECO:0000256" key="7">
    <source>
        <dbReference type="ARBA" id="ARBA00023239"/>
    </source>
</evidence>
<keyword evidence="2 8" id="KW-0645">Protease</keyword>
<evidence type="ECO:0000256" key="6">
    <source>
        <dbReference type="ARBA" id="ARBA00023125"/>
    </source>
</evidence>
<dbReference type="GO" id="GO:0016829">
    <property type="term" value="F:lyase activity"/>
    <property type="evidence" value="ECO:0007669"/>
    <property type="project" value="UniProtKB-KW"/>
</dbReference>
<name>Q5P8Q6_AROAE</name>
<dbReference type="EC" id="3.4.-.-" evidence="8"/>
<protein>
    <recommendedName>
        <fullName evidence="8">Abasic site processing protein</fullName>
        <ecNumber evidence="8">3.4.-.-</ecNumber>
    </recommendedName>
</protein>
<dbReference type="GO" id="GO:0106300">
    <property type="term" value="P:protein-DNA covalent cross-linking repair"/>
    <property type="evidence" value="ECO:0007669"/>
    <property type="project" value="InterPro"/>
</dbReference>
<dbReference type="eggNOG" id="COG2135">
    <property type="taxonomic scope" value="Bacteria"/>
</dbReference>
<dbReference type="SUPFAM" id="SSF143081">
    <property type="entry name" value="BB1717-like"/>
    <property type="match status" value="1"/>
</dbReference>
<evidence type="ECO:0000256" key="8">
    <source>
        <dbReference type="RuleBase" id="RU364100"/>
    </source>
</evidence>
<dbReference type="EMBL" id="CR555306">
    <property type="protein sequence ID" value="CAI06303.1"/>
    <property type="molecule type" value="Genomic_DNA"/>
</dbReference>
<keyword evidence="3" id="KW-0227">DNA damage</keyword>
<accession>Q5P8Q6</accession>
<keyword evidence="7" id="KW-0456">Lyase</keyword>
<evidence type="ECO:0000256" key="2">
    <source>
        <dbReference type="ARBA" id="ARBA00022670"/>
    </source>
</evidence>
<reference evidence="9 10" key="1">
    <citation type="journal article" date="2005" name="Arch. Microbiol.">
        <title>The genome sequence of an anaerobic aromatic-degrading denitrifying bacterium, strain EbN1.</title>
        <authorList>
            <person name="Rabus R."/>
            <person name="Kube M."/>
            <person name="Heider J."/>
            <person name="Beck A."/>
            <person name="Heitmann K."/>
            <person name="Widdel F."/>
            <person name="Reinhardt R."/>
        </authorList>
    </citation>
    <scope>NUCLEOTIDE SEQUENCE [LARGE SCALE GENOMIC DNA]</scope>
    <source>
        <strain evidence="9 10">EbN1</strain>
    </source>
</reference>
<dbReference type="InterPro" id="IPR003738">
    <property type="entry name" value="SRAP"/>
</dbReference>
<keyword evidence="10" id="KW-1185">Reference proteome</keyword>
<dbReference type="STRING" id="76114.ebA346"/>
<dbReference type="GO" id="GO:0008233">
    <property type="term" value="F:peptidase activity"/>
    <property type="evidence" value="ECO:0007669"/>
    <property type="project" value="UniProtKB-KW"/>
</dbReference>
<evidence type="ECO:0000313" key="10">
    <source>
        <dbReference type="Proteomes" id="UP000006552"/>
    </source>
</evidence>
<keyword evidence="4 8" id="KW-0378">Hydrolase</keyword>
<proteinExistence type="inferred from homology"/>
<dbReference type="GO" id="GO:0003697">
    <property type="term" value="F:single-stranded DNA binding"/>
    <property type="evidence" value="ECO:0007669"/>
    <property type="project" value="InterPro"/>
</dbReference>
<dbReference type="AlphaFoldDB" id="Q5P8Q6"/>
<evidence type="ECO:0000313" key="9">
    <source>
        <dbReference type="EMBL" id="CAI06303.1"/>
    </source>
</evidence>
<sequence length="243" mass="26808">MGETLARPLRGRAMRAGGSQRCVPIRHDGRIPNMCSNYRPARRAELAHFGVAPPELPLEDKDAYPGSAAPMIYQPPEGGGWSCVAGTFGLLPVWTKDRALAKRTYNARVETVAEKPSFRSAWHKRQVCIVPAAAIYEPCYETGKAVWWRIARADGAPMAIAGLWERKSWEAGAPSWSFTLLTVNAETHPLMRRFHKPDDEKRTVVVLDGDAPEAWLAAESKADLRALLRPCAETLLVAAPGRL</sequence>
<organism evidence="9 10">
    <name type="scientific">Aromatoleum aromaticum (strain DSM 19018 / LMG 30748 / EbN1)</name>
    <name type="common">Azoarcus sp. (strain EbN1)</name>
    <dbReference type="NCBI Taxonomy" id="76114"/>
    <lineage>
        <taxon>Bacteria</taxon>
        <taxon>Pseudomonadati</taxon>
        <taxon>Pseudomonadota</taxon>
        <taxon>Betaproteobacteria</taxon>
        <taxon>Rhodocyclales</taxon>
        <taxon>Rhodocyclaceae</taxon>
        <taxon>Aromatoleum</taxon>
    </lineage>
</organism>
<dbReference type="PANTHER" id="PTHR13604">
    <property type="entry name" value="DC12-RELATED"/>
    <property type="match status" value="1"/>
</dbReference>
<dbReference type="HOGENOM" id="CLU_035990_3_0_4"/>
<dbReference type="Pfam" id="PF02586">
    <property type="entry name" value="SRAP"/>
    <property type="match status" value="1"/>
</dbReference>
<evidence type="ECO:0000256" key="3">
    <source>
        <dbReference type="ARBA" id="ARBA00022763"/>
    </source>
</evidence>
<dbReference type="InterPro" id="IPR036590">
    <property type="entry name" value="SRAP-like"/>
</dbReference>
<evidence type="ECO:0000256" key="1">
    <source>
        <dbReference type="ARBA" id="ARBA00008136"/>
    </source>
</evidence>
<keyword evidence="5" id="KW-0190">Covalent protein-DNA linkage</keyword>
<dbReference type="Gene3D" id="3.90.1680.10">
    <property type="entry name" value="SOS response associated peptidase-like"/>
    <property type="match status" value="1"/>
</dbReference>
<comment type="similarity">
    <text evidence="1 8">Belongs to the SOS response-associated peptidase family.</text>
</comment>
<dbReference type="PANTHER" id="PTHR13604:SF0">
    <property type="entry name" value="ABASIC SITE PROCESSING PROTEIN HMCES"/>
    <property type="match status" value="1"/>
</dbReference>
<evidence type="ECO:0000256" key="4">
    <source>
        <dbReference type="ARBA" id="ARBA00022801"/>
    </source>
</evidence>
<dbReference type="GO" id="GO:0006508">
    <property type="term" value="P:proteolysis"/>
    <property type="evidence" value="ECO:0007669"/>
    <property type="project" value="UniProtKB-KW"/>
</dbReference>
<keyword evidence="6" id="KW-0238">DNA-binding</keyword>
<dbReference type="Proteomes" id="UP000006552">
    <property type="component" value="Chromosome"/>
</dbReference>
<evidence type="ECO:0000256" key="5">
    <source>
        <dbReference type="ARBA" id="ARBA00023124"/>
    </source>
</evidence>
<dbReference type="KEGG" id="eba:ebA346"/>
<gene>
    <name evidence="9" type="ORF">ebA346</name>
</gene>